<sequence length="242" mass="27986">MDVNQAIVQVYRSNSNKDDPSLTQIGYSGAQLVGRSLSNKQLNIHTIYTSPSLRCIQTAKSIVSSLNTRRLPRIRIEYALFEPLAFVSKVTFHGIFKDDKVPKFITKEELTNNKFHFDEKYTSVMNYEELKQMFGQEKTITDFYKRVEHAVNRIVGGKRKRGGIIIISHAPVLDCIFRLLTNRTDLPKTAGDLQRLIHNYPRCSVTTLQFFPENLQWENRADIVPPLSYWHMTTMVNIPDFD</sequence>
<dbReference type="Pfam" id="PF00300">
    <property type="entry name" value="His_Phos_1"/>
    <property type="match status" value="2"/>
</dbReference>
<dbReference type="PANTHER" id="PTHR16469:SF27">
    <property type="entry name" value="UBIQUITIN-ASSOCIATED AND SH3 DOMAIN-CONTAINING BA-RELATED"/>
    <property type="match status" value="1"/>
</dbReference>
<evidence type="ECO:0000313" key="1">
    <source>
        <dbReference type="EMBL" id="VDN52305.1"/>
    </source>
</evidence>
<reference evidence="4" key="1">
    <citation type="submission" date="2017-02" db="UniProtKB">
        <authorList>
            <consortium name="WormBaseParasite"/>
        </authorList>
    </citation>
    <scope>IDENTIFICATION</scope>
</reference>
<dbReference type="InterPro" id="IPR013078">
    <property type="entry name" value="His_Pase_superF_clade-1"/>
</dbReference>
<dbReference type="PANTHER" id="PTHR16469">
    <property type="entry name" value="UBIQUITIN-ASSOCIATED AND SH3 DOMAIN-CONTAINING BA-RELATED"/>
    <property type="match status" value="1"/>
</dbReference>
<dbReference type="SUPFAM" id="SSF53254">
    <property type="entry name" value="Phosphoglycerate mutase-like"/>
    <property type="match status" value="1"/>
</dbReference>
<proteinExistence type="predicted"/>
<dbReference type="STRING" id="318479.A0A0N4UKG3"/>
<dbReference type="Gene3D" id="3.40.50.1240">
    <property type="entry name" value="Phosphoglycerate mutase-like"/>
    <property type="match status" value="1"/>
</dbReference>
<dbReference type="AlphaFoldDB" id="A0A0N4UKG3"/>
<dbReference type="InterPro" id="IPR051710">
    <property type="entry name" value="Phosphatase_SH3-domain"/>
</dbReference>
<dbReference type="GO" id="GO:0016791">
    <property type="term" value="F:phosphatase activity"/>
    <property type="evidence" value="ECO:0007669"/>
    <property type="project" value="UniProtKB-ARBA"/>
</dbReference>
<dbReference type="OrthoDB" id="414418at2759"/>
<name>A0A0N4UKG3_DRAME</name>
<reference evidence="1 3" key="2">
    <citation type="submission" date="2018-11" db="EMBL/GenBank/DDBJ databases">
        <authorList>
            <consortium name="Pathogen Informatics"/>
        </authorList>
    </citation>
    <scope>NUCLEOTIDE SEQUENCE [LARGE SCALE GENOMIC DNA]</scope>
</reference>
<organism evidence="2 4">
    <name type="scientific">Dracunculus medinensis</name>
    <name type="common">Guinea worm</name>
    <dbReference type="NCBI Taxonomy" id="318479"/>
    <lineage>
        <taxon>Eukaryota</taxon>
        <taxon>Metazoa</taxon>
        <taxon>Ecdysozoa</taxon>
        <taxon>Nematoda</taxon>
        <taxon>Chromadorea</taxon>
        <taxon>Rhabditida</taxon>
        <taxon>Spirurina</taxon>
        <taxon>Dracunculoidea</taxon>
        <taxon>Dracunculidae</taxon>
        <taxon>Dracunculus</taxon>
    </lineage>
</organism>
<dbReference type="Proteomes" id="UP000274756">
    <property type="component" value="Unassembled WGS sequence"/>
</dbReference>
<protein>
    <submittedName>
        <fullName evidence="4">Phosphoglycerate mutase family protein</fullName>
    </submittedName>
</protein>
<dbReference type="CDD" id="cd07067">
    <property type="entry name" value="HP_PGM_like"/>
    <property type="match status" value="1"/>
</dbReference>
<gene>
    <name evidence="1" type="ORF">DME_LOCUS2278</name>
</gene>
<keyword evidence="3" id="KW-1185">Reference proteome</keyword>
<accession>A0A0N4UKG3</accession>
<dbReference type="Proteomes" id="UP000038040">
    <property type="component" value="Unplaced"/>
</dbReference>
<dbReference type="EMBL" id="UYYG01000053">
    <property type="protein sequence ID" value="VDN52305.1"/>
    <property type="molecule type" value="Genomic_DNA"/>
</dbReference>
<evidence type="ECO:0000313" key="3">
    <source>
        <dbReference type="Proteomes" id="UP000274756"/>
    </source>
</evidence>
<evidence type="ECO:0000313" key="4">
    <source>
        <dbReference type="WBParaSite" id="DME_0000820201-mRNA-1"/>
    </source>
</evidence>
<evidence type="ECO:0000313" key="2">
    <source>
        <dbReference type="Proteomes" id="UP000038040"/>
    </source>
</evidence>
<dbReference type="InterPro" id="IPR029033">
    <property type="entry name" value="His_PPase_superfam"/>
</dbReference>
<dbReference type="WBParaSite" id="DME_0000820201-mRNA-1">
    <property type="protein sequence ID" value="DME_0000820201-mRNA-1"/>
    <property type="gene ID" value="DME_0000820201"/>
</dbReference>